<organism evidence="1 2">
    <name type="scientific">Candidatus Doudnabacteria bacterium RIFCSPHIGHO2_12_FULL_48_16</name>
    <dbReference type="NCBI Taxonomy" id="1817838"/>
    <lineage>
        <taxon>Bacteria</taxon>
        <taxon>Candidatus Doudnaibacteriota</taxon>
    </lineage>
</organism>
<evidence type="ECO:0000313" key="1">
    <source>
        <dbReference type="EMBL" id="OGE90163.1"/>
    </source>
</evidence>
<accession>A0A1F5PJP7</accession>
<sequence length="1372" mass="138084">MQLSSKARKAMAAGLAASTILWASIGLIPSFAAAAVHTEGCLVLSGGVVWMITNSTRRGFTSAEVFQSWGYNFSQVVTATTEDVALPVGPIMTYADGTLVKGPSDPLVYLVTNGQKRGFVSGSVFTGLGFSFSNVQSAPANTFADLSTGANLDSSAVAHPAGVKVISNGAIWLMGTSGRMGFSSMANFSSFGYNLAHVVAANSYDLAMADQGAVASRPGCSTTGTTTPPVSGALSVSLAASTPVATSVIADTTSGDGAQALIPFLSVNFTAGSAASVVTTVTVKRTGISSNSDLSNIYLYDGSTRLAEYNSYSDGVATFTNSSGLFTVPANSSRVVTVKADLANGTSSGKTISLTLTSVALSGGASVSGLPLVGNKMTTATVADLGKLTINTFTSFPATIDPGLNDQEVWRFNLVSADQIIEVSKLNLTLVGTVATTDLQNIKLKYSGVQVGSTVQVASDNSVLFDLSASPISLTSGQTKTITVHADIVGGTSRSFKFTIRKSSDIAAKDMNYGVSLKPNQTDTLAIIEPETGNGTDINSGTVTVTKASDSPTGNVTAASTGVTLAKFNIKASGEAVKISTIIVGTVLTVSGDDAGLDNGKLFVDGSQVGTTTDLDTDNTAEATFVDTATASPDDDTTFSLGNTFIIPAGVTKVLTVVADTKDATGGALTAASTIKVSVGGMVATGQVSLATITIASSDANTVTTATGALTEAINNAMSSATVANPTGVKGATNVKIGSFVLTAGTGEGVSVTQIVVGDDPGDATSDFGANFQNLRMMYGSTQIGVTQGELSDTEGVDFTFNASPAFTIAAGQQAVIDMYADILTNAANYATAEVGLEYVSVSATGAVTGSSASDATAADLQSLVIASTGSVTVSANSSQPVAGQLIMGESDVTLAMFDFEAGSAEDLQITKIIVTDSTTTPNEFGGSLSNLKLFNGSTQVGSTVTSLSLAVDGTATFNLTTPLVLPRNATTTLTLKGSVNAYPNAVSGGTHSLAIVHATDDVLVIGASSGAAIAETVSSAAGTAQDIYRTKATVALNSASPSGATSESATQEVFRFDVAANSAYDAVVNAVAVTLSGNALLTSSGNANLYKSTDLNTALATEGYQTLTFADNSGGDGGAELTFQVIDVPTDCDGIPVGSTIRVDDGGTYVTGNLVVTVVDSVTGGDCTITFTKNGAAYTVDLDDADILYYRPLQPGTGKLFFGAQTTLTADEANGSTSLNVTSTAGFSTGDTVTVTGYSGTGVATASTAGGVITAIPDATTLTVTAVTLAATIDYDYTSGSTANALTKNHNSAATVTAGLINTSGQTVAAGTTLTFVVKGDTTGANASSTATETITAALAAVGDFTWDDKTSFGIITDTKNIPVNGGTLSY</sequence>
<dbReference type="EMBL" id="MFEY01000007">
    <property type="protein sequence ID" value="OGE90163.1"/>
    <property type="molecule type" value="Genomic_DNA"/>
</dbReference>
<proteinExistence type="predicted"/>
<dbReference type="Proteomes" id="UP000177682">
    <property type="component" value="Unassembled WGS sequence"/>
</dbReference>
<evidence type="ECO:0000313" key="2">
    <source>
        <dbReference type="Proteomes" id="UP000177682"/>
    </source>
</evidence>
<name>A0A1F5PJP7_9BACT</name>
<reference evidence="1 2" key="1">
    <citation type="journal article" date="2016" name="Nat. Commun.">
        <title>Thousands of microbial genomes shed light on interconnected biogeochemical processes in an aquifer system.</title>
        <authorList>
            <person name="Anantharaman K."/>
            <person name="Brown C.T."/>
            <person name="Hug L.A."/>
            <person name="Sharon I."/>
            <person name="Castelle C.J."/>
            <person name="Probst A.J."/>
            <person name="Thomas B.C."/>
            <person name="Singh A."/>
            <person name="Wilkins M.J."/>
            <person name="Karaoz U."/>
            <person name="Brodie E.L."/>
            <person name="Williams K.H."/>
            <person name="Hubbard S.S."/>
            <person name="Banfield J.F."/>
        </authorList>
    </citation>
    <scope>NUCLEOTIDE SEQUENCE [LARGE SCALE GENOMIC DNA]</scope>
</reference>
<protein>
    <submittedName>
        <fullName evidence="1">Uncharacterized protein</fullName>
    </submittedName>
</protein>
<comment type="caution">
    <text evidence="1">The sequence shown here is derived from an EMBL/GenBank/DDBJ whole genome shotgun (WGS) entry which is preliminary data.</text>
</comment>
<gene>
    <name evidence="1" type="ORF">A3E29_03605</name>
</gene>